<dbReference type="Pfam" id="PF01985">
    <property type="entry name" value="CRS1_YhbY"/>
    <property type="match status" value="1"/>
</dbReference>
<keyword evidence="5" id="KW-1185">Reference proteome</keyword>
<dbReference type="EMBL" id="AP022853">
    <property type="protein sequence ID" value="BCB28323.1"/>
    <property type="molecule type" value="Genomic_DNA"/>
</dbReference>
<dbReference type="PANTHER" id="PTHR40065:SF3">
    <property type="entry name" value="RNA-BINDING PROTEIN YHBY"/>
    <property type="match status" value="1"/>
</dbReference>
<evidence type="ECO:0000256" key="1">
    <source>
        <dbReference type="ARBA" id="ARBA00022884"/>
    </source>
</evidence>
<dbReference type="PANTHER" id="PTHR40065">
    <property type="entry name" value="RNA-BINDING PROTEIN YHBY"/>
    <property type="match status" value="1"/>
</dbReference>
<dbReference type="GO" id="GO:0003723">
    <property type="term" value="F:RNA binding"/>
    <property type="evidence" value="ECO:0007669"/>
    <property type="project" value="UniProtKB-UniRule"/>
</dbReference>
<dbReference type="InterPro" id="IPR001890">
    <property type="entry name" value="RNA-binding_CRM"/>
</dbReference>
<dbReference type="InterPro" id="IPR035920">
    <property type="entry name" value="YhbY-like_sf"/>
</dbReference>
<dbReference type="Gene3D" id="3.30.110.60">
    <property type="entry name" value="YhbY-like"/>
    <property type="match status" value="1"/>
</dbReference>
<evidence type="ECO:0000313" key="4">
    <source>
        <dbReference type="EMBL" id="BCB28323.1"/>
    </source>
</evidence>
<evidence type="ECO:0000256" key="2">
    <source>
        <dbReference type="PROSITE-ProRule" id="PRU00626"/>
    </source>
</evidence>
<sequence>MLNLTPGQRRFLRAQAHSLSPVVLIGDAGLTPGVMKEIEHSLNIHELLKIKVAGGDREQRESMLAEICATLEAAPVQHIGKTLVIYKPAQKPRIVLPKD</sequence>
<dbReference type="Proteomes" id="UP000502260">
    <property type="component" value="Chromosome"/>
</dbReference>
<proteinExistence type="predicted"/>
<dbReference type="AlphaFoldDB" id="A0A6F8VES7"/>
<evidence type="ECO:0000313" key="5">
    <source>
        <dbReference type="Proteomes" id="UP000502260"/>
    </source>
</evidence>
<dbReference type="InterPro" id="IPR017924">
    <property type="entry name" value="RNA-binding_YhbY"/>
</dbReference>
<organism evidence="4 5">
    <name type="scientific">Sulfurimicrobium lacus</name>
    <dbReference type="NCBI Taxonomy" id="2715678"/>
    <lineage>
        <taxon>Bacteria</taxon>
        <taxon>Pseudomonadati</taxon>
        <taxon>Pseudomonadota</taxon>
        <taxon>Betaproteobacteria</taxon>
        <taxon>Nitrosomonadales</taxon>
        <taxon>Sulfuricellaceae</taxon>
        <taxon>Sulfurimicrobium</taxon>
    </lineage>
</organism>
<keyword evidence="1 2" id="KW-0694">RNA-binding</keyword>
<dbReference type="SUPFAM" id="SSF75471">
    <property type="entry name" value="YhbY-like"/>
    <property type="match status" value="1"/>
</dbReference>
<name>A0A6F8VES7_9PROT</name>
<dbReference type="SMART" id="SM01103">
    <property type="entry name" value="CRS1_YhbY"/>
    <property type="match status" value="1"/>
</dbReference>
<dbReference type="InterPro" id="IPR051925">
    <property type="entry name" value="RNA-binding_domain"/>
</dbReference>
<dbReference type="RefSeq" id="WP_173067515.1">
    <property type="nucleotide sequence ID" value="NZ_AP022853.1"/>
</dbReference>
<reference evidence="5" key="1">
    <citation type="submission" date="2020-03" db="EMBL/GenBank/DDBJ databases">
        <title>Complete genome sequence of sulfur-oxidizing bacterium skT11.</title>
        <authorList>
            <person name="Kanda M."/>
            <person name="Kojima H."/>
            <person name="Fukui M."/>
        </authorList>
    </citation>
    <scope>NUCLEOTIDE SEQUENCE [LARGE SCALE GENOMIC DNA]</scope>
    <source>
        <strain evidence="5">skT11</strain>
    </source>
</reference>
<feature type="domain" description="CRM" evidence="3">
    <location>
        <begin position="2"/>
        <end position="98"/>
    </location>
</feature>
<dbReference type="NCBIfam" id="TIGR00253">
    <property type="entry name" value="RNA_bind_YhbY"/>
    <property type="match status" value="1"/>
</dbReference>
<dbReference type="KEGG" id="slac:SKTS_32090"/>
<protein>
    <recommendedName>
        <fullName evidence="3">CRM domain-containing protein</fullName>
    </recommendedName>
</protein>
<evidence type="ECO:0000259" key="3">
    <source>
        <dbReference type="PROSITE" id="PS51295"/>
    </source>
</evidence>
<gene>
    <name evidence="4" type="ORF">SKTS_32090</name>
</gene>
<accession>A0A6F8VES7</accession>
<dbReference type="PROSITE" id="PS51295">
    <property type="entry name" value="CRM"/>
    <property type="match status" value="1"/>
</dbReference>